<name>A0A1M2VIX1_TRAPU</name>
<evidence type="ECO:0000256" key="1">
    <source>
        <dbReference type="ARBA" id="ARBA00004477"/>
    </source>
</evidence>
<dbReference type="AlphaFoldDB" id="A0A1M2VIX1"/>
<accession>A0A1M2VIX1</accession>
<keyword evidence="7" id="KW-1133">Transmembrane helix</keyword>
<comment type="pathway">
    <text evidence="2">Glycolipid biosynthesis; glycosylphosphatidylinositol-anchor biosynthesis.</text>
</comment>
<gene>
    <name evidence="11" type="ORF">TRAPUB_1577</name>
</gene>
<dbReference type="UniPathway" id="UPA00196"/>
<comment type="caution">
    <text evidence="11">The sequence shown here is derived from an EMBL/GenBank/DDBJ whole genome shotgun (WGS) entry which is preliminary data.</text>
</comment>
<comment type="similarity">
    <text evidence="3">Belongs to the PIGS family.</text>
</comment>
<dbReference type="InterPro" id="IPR019540">
    <property type="entry name" value="PtdIno-glycan_biosynth_class_S"/>
</dbReference>
<evidence type="ECO:0000256" key="2">
    <source>
        <dbReference type="ARBA" id="ARBA00004687"/>
    </source>
</evidence>
<evidence type="ECO:0000256" key="6">
    <source>
        <dbReference type="ARBA" id="ARBA00022824"/>
    </source>
</evidence>
<dbReference type="STRING" id="154538.A0A1M2VIX1"/>
<comment type="subcellular location">
    <subcellularLocation>
        <location evidence="1">Endoplasmic reticulum membrane</location>
        <topology evidence="1">Multi-pass membrane protein</topology>
    </subcellularLocation>
</comment>
<evidence type="ECO:0000256" key="7">
    <source>
        <dbReference type="ARBA" id="ARBA00022989"/>
    </source>
</evidence>
<evidence type="ECO:0000256" key="4">
    <source>
        <dbReference type="ARBA" id="ARBA00022502"/>
    </source>
</evidence>
<dbReference type="PANTHER" id="PTHR21072">
    <property type="entry name" value="GPI TRANSAMIDASE COMPONENT PIG-S"/>
    <property type="match status" value="1"/>
</dbReference>
<dbReference type="GO" id="GO:0006506">
    <property type="term" value="P:GPI anchor biosynthetic process"/>
    <property type="evidence" value="ECO:0007669"/>
    <property type="project" value="UniProtKB-UniPathway"/>
</dbReference>
<reference evidence="11 12" key="1">
    <citation type="submission" date="2016-10" db="EMBL/GenBank/DDBJ databases">
        <title>Genome sequence of the basidiomycete white-rot fungus Trametes pubescens.</title>
        <authorList>
            <person name="Makela M.R."/>
            <person name="Granchi Z."/>
            <person name="Peng M."/>
            <person name="De Vries R.P."/>
            <person name="Grigoriev I."/>
            <person name="Riley R."/>
            <person name="Hilden K."/>
        </authorList>
    </citation>
    <scope>NUCLEOTIDE SEQUENCE [LARGE SCALE GENOMIC DNA]</scope>
    <source>
        <strain evidence="11 12">FBCC735</strain>
    </source>
</reference>
<dbReference type="GO" id="GO:0016255">
    <property type="term" value="P:attachment of GPI anchor to protein"/>
    <property type="evidence" value="ECO:0007669"/>
    <property type="project" value="InterPro"/>
</dbReference>
<evidence type="ECO:0000256" key="8">
    <source>
        <dbReference type="ARBA" id="ARBA00023136"/>
    </source>
</evidence>
<evidence type="ECO:0000313" key="12">
    <source>
        <dbReference type="Proteomes" id="UP000184267"/>
    </source>
</evidence>
<dbReference type="OrthoDB" id="28748at2759"/>
<dbReference type="Proteomes" id="UP000184267">
    <property type="component" value="Unassembled WGS sequence"/>
</dbReference>
<keyword evidence="5" id="KW-0812">Transmembrane</keyword>
<dbReference type="Pfam" id="PF10510">
    <property type="entry name" value="PIG-S"/>
    <property type="match status" value="1"/>
</dbReference>
<dbReference type="OMA" id="VPVCFPI"/>
<proteinExistence type="inferred from homology"/>
<evidence type="ECO:0000256" key="10">
    <source>
        <dbReference type="SAM" id="MobiDB-lite"/>
    </source>
</evidence>
<keyword evidence="8" id="KW-0472">Membrane</keyword>
<evidence type="ECO:0000313" key="11">
    <source>
        <dbReference type="EMBL" id="OJT07554.1"/>
    </source>
</evidence>
<keyword evidence="6" id="KW-0256">Endoplasmic reticulum</keyword>
<keyword evidence="4" id="KW-0337">GPI-anchor biosynthesis</keyword>
<feature type="region of interest" description="Disordered" evidence="10">
    <location>
        <begin position="393"/>
        <end position="415"/>
    </location>
</feature>
<evidence type="ECO:0000256" key="5">
    <source>
        <dbReference type="ARBA" id="ARBA00022692"/>
    </source>
</evidence>
<sequence>MQLVTQEPHRDAAYNVVLENADEDPTVVGRELRFGGSTERLADTLSKLIAPYTLHSASQTQRIMKYSPRYRLAFTLLNEEATGGSAALAWDVQDAIQTHVGPLLEKLSDLHNFTIESQVQYHAPLAFQPRPLQHQGQDVHGLTQEDLTVFVNSAEWTLSSSVSNDPVIHFVLFVPSVKNSPLHILDQQGAVHPSNAFLLPQWGGIVLLNPPNEPSTSTPTAITRLTPLDLSPIFATFAYQLLTLLGVPGLPPHVHTAQHDPFTDWELDALLRRRALENVQGSADTLEAIVRLVDQIENMPVGQDVVGDVQDALDALNQAHESSRASSPVATLKHSARALTLASRAFFNPGMLALLYFPAEHTYAVYAPLFASVSAPLVGAVIRELMAWKKARKEAKEAKSKEMTEGSRAQGAKAE</sequence>
<evidence type="ECO:0000256" key="9">
    <source>
        <dbReference type="ARBA" id="ARBA00023180"/>
    </source>
</evidence>
<dbReference type="GO" id="GO:0042765">
    <property type="term" value="C:GPI-anchor transamidase complex"/>
    <property type="evidence" value="ECO:0007669"/>
    <property type="project" value="InterPro"/>
</dbReference>
<feature type="compositionally biased region" description="Basic and acidic residues" evidence="10">
    <location>
        <begin position="394"/>
        <end position="405"/>
    </location>
</feature>
<evidence type="ECO:0000256" key="3">
    <source>
        <dbReference type="ARBA" id="ARBA00005316"/>
    </source>
</evidence>
<dbReference type="EMBL" id="MNAD01001168">
    <property type="protein sequence ID" value="OJT07554.1"/>
    <property type="molecule type" value="Genomic_DNA"/>
</dbReference>
<dbReference type="PANTHER" id="PTHR21072:SF13">
    <property type="entry name" value="GPI TRANSAMIDASE COMPONENT PIG-S"/>
    <property type="match status" value="1"/>
</dbReference>
<protein>
    <submittedName>
        <fullName evidence="11">GPI transamidase component PIG-S</fullName>
    </submittedName>
</protein>
<keyword evidence="9" id="KW-0325">Glycoprotein</keyword>
<keyword evidence="12" id="KW-1185">Reference proteome</keyword>
<organism evidence="11 12">
    <name type="scientific">Trametes pubescens</name>
    <name type="common">White-rot fungus</name>
    <dbReference type="NCBI Taxonomy" id="154538"/>
    <lineage>
        <taxon>Eukaryota</taxon>
        <taxon>Fungi</taxon>
        <taxon>Dikarya</taxon>
        <taxon>Basidiomycota</taxon>
        <taxon>Agaricomycotina</taxon>
        <taxon>Agaricomycetes</taxon>
        <taxon>Polyporales</taxon>
        <taxon>Polyporaceae</taxon>
        <taxon>Trametes</taxon>
    </lineage>
</organism>